<feature type="compositionally biased region" description="Low complexity" evidence="1">
    <location>
        <begin position="186"/>
        <end position="199"/>
    </location>
</feature>
<accession>A0A409X5M5</accession>
<organism evidence="2 3">
    <name type="scientific">Gymnopilus dilepis</name>
    <dbReference type="NCBI Taxonomy" id="231916"/>
    <lineage>
        <taxon>Eukaryota</taxon>
        <taxon>Fungi</taxon>
        <taxon>Dikarya</taxon>
        <taxon>Basidiomycota</taxon>
        <taxon>Agaricomycotina</taxon>
        <taxon>Agaricomycetes</taxon>
        <taxon>Agaricomycetidae</taxon>
        <taxon>Agaricales</taxon>
        <taxon>Agaricineae</taxon>
        <taxon>Hymenogastraceae</taxon>
        <taxon>Gymnopilus</taxon>
    </lineage>
</organism>
<protein>
    <recommendedName>
        <fullName evidence="4">PLAC8-domain-containing protein</fullName>
    </recommendedName>
</protein>
<dbReference type="NCBIfam" id="TIGR01571">
    <property type="entry name" value="A_thal_Cys_rich"/>
    <property type="match status" value="1"/>
</dbReference>
<dbReference type="STRING" id="231916.A0A409X5M5"/>
<dbReference type="InParanoid" id="A0A409X5M5"/>
<dbReference type="Pfam" id="PF04749">
    <property type="entry name" value="PLAC8"/>
    <property type="match status" value="1"/>
</dbReference>
<name>A0A409X5M5_9AGAR</name>
<evidence type="ECO:0008006" key="4">
    <source>
        <dbReference type="Google" id="ProtNLM"/>
    </source>
</evidence>
<dbReference type="OrthoDB" id="1045822at2759"/>
<gene>
    <name evidence="2" type="ORF">CVT26_012332</name>
</gene>
<proteinExistence type="predicted"/>
<dbReference type="AlphaFoldDB" id="A0A409X5M5"/>
<keyword evidence="3" id="KW-1185">Reference proteome</keyword>
<dbReference type="Proteomes" id="UP000284706">
    <property type="component" value="Unassembled WGS sequence"/>
</dbReference>
<evidence type="ECO:0000313" key="2">
    <source>
        <dbReference type="EMBL" id="PPQ86031.1"/>
    </source>
</evidence>
<feature type="compositionally biased region" description="Basic and acidic residues" evidence="1">
    <location>
        <begin position="126"/>
        <end position="138"/>
    </location>
</feature>
<sequence length="393" mass="43297">MVRLELRLRVDHEGKGKGKGKLQGKVGIARRPKLTLDLKLKLELCPSIFKSKTPPPAQAHTPILMTILLPPLGTPIHLPHCREARPQPVVKLSVDGLSYGYDYEDEEALEADPRGRYAQPQQARARGPDPVELRELRHPPRAAQYAQHPVPVPQRARRAQAPPSASASVSASRRSHRPQTQPQPPSQSQTRTQVVTQQPRPHPAMLPPSSSSARASSSSRSQSKSKQPIARRTQLNPKGVPLNQDGTREWSICKALWCPCIIYASNKARLEHLALHNAPLPEEEREEIETGGWNEDCVIHGVLSAVSGCLCGWVIQIQSRTATRRRYHIAGDWLGDCCAALCCCSACELAQESREIGAEEGWVLREGEEGGQWGYVSARRRSMDYGSGVGRGG</sequence>
<feature type="region of interest" description="Disordered" evidence="1">
    <location>
        <begin position="107"/>
        <end position="242"/>
    </location>
</feature>
<evidence type="ECO:0000313" key="3">
    <source>
        <dbReference type="Proteomes" id="UP000284706"/>
    </source>
</evidence>
<reference evidence="2 3" key="1">
    <citation type="journal article" date="2018" name="Evol. Lett.">
        <title>Horizontal gene cluster transfer increased hallucinogenic mushroom diversity.</title>
        <authorList>
            <person name="Reynolds H.T."/>
            <person name="Vijayakumar V."/>
            <person name="Gluck-Thaler E."/>
            <person name="Korotkin H.B."/>
            <person name="Matheny P.B."/>
            <person name="Slot J.C."/>
        </authorList>
    </citation>
    <scope>NUCLEOTIDE SEQUENCE [LARGE SCALE GENOMIC DNA]</scope>
    <source>
        <strain evidence="2 3">SRW20</strain>
    </source>
</reference>
<dbReference type="InterPro" id="IPR006461">
    <property type="entry name" value="PLAC_motif_containing"/>
</dbReference>
<feature type="compositionally biased region" description="Low complexity" evidence="1">
    <location>
        <begin position="159"/>
        <end position="172"/>
    </location>
</feature>
<evidence type="ECO:0000256" key="1">
    <source>
        <dbReference type="SAM" id="MobiDB-lite"/>
    </source>
</evidence>
<feature type="compositionally biased region" description="Low complexity" evidence="1">
    <location>
        <begin position="209"/>
        <end position="227"/>
    </location>
</feature>
<comment type="caution">
    <text evidence="2">The sequence shown here is derived from an EMBL/GenBank/DDBJ whole genome shotgun (WGS) entry which is preliminary data.</text>
</comment>
<dbReference type="EMBL" id="NHYE01004160">
    <property type="protein sequence ID" value="PPQ86031.1"/>
    <property type="molecule type" value="Genomic_DNA"/>
</dbReference>
<dbReference type="PANTHER" id="PTHR15907">
    <property type="entry name" value="DUF614 FAMILY PROTEIN-RELATED"/>
    <property type="match status" value="1"/>
</dbReference>